<evidence type="ECO:0000313" key="3">
    <source>
        <dbReference type="Proteomes" id="UP000481087"/>
    </source>
</evidence>
<dbReference type="Gene3D" id="3.60.21.10">
    <property type="match status" value="1"/>
</dbReference>
<dbReference type="Proteomes" id="UP000481087">
    <property type="component" value="Unassembled WGS sequence"/>
</dbReference>
<dbReference type="InterPro" id="IPR004843">
    <property type="entry name" value="Calcineurin-like_PHP"/>
</dbReference>
<proteinExistence type="predicted"/>
<dbReference type="AlphaFoldDB" id="A0A6L8UVB2"/>
<evidence type="ECO:0000259" key="1">
    <source>
        <dbReference type="Pfam" id="PF00149"/>
    </source>
</evidence>
<sequence>MHIGFHIGRKWSVVRVKVGLLRVGLSLALFTVPLNAMAEEKPELSFPVISDIHVQSWDKQSQHKFAAALRDLNEVSPSSDVLIINGDLTNGMSSDYDKLNELLKSNPHPKNMAMTMGNHEFYQAWFDTNKVWNANTFPNKESEQASIHRFLQLTGEKQVYYDRSIKGYHFIFLGSEQYRQSNETNLEDAYLSQTQLDWLSAKLKEDVDATKPVFVFLHQPLPYTVAGTHFCCTNNRAIVQHEELKKILSDHPQVIFFSGHTHWELKLPNTIVRDKFTMVNSSSVQQPWTDDGHGGEKALGPDESEGLYVEVYKDKLTIKGRDFFRHRFIQETQYSVALGGNDKETERFHNVEQLPVTELFRWLILAGKDWFRGS</sequence>
<dbReference type="InterPro" id="IPR051918">
    <property type="entry name" value="STPP_CPPED1"/>
</dbReference>
<gene>
    <name evidence="2" type="ORF">GQF01_04080</name>
</gene>
<dbReference type="EMBL" id="WTUZ01000010">
    <property type="protein sequence ID" value="MZQ81302.1"/>
    <property type="molecule type" value="Genomic_DNA"/>
</dbReference>
<name>A0A6L8UVB2_9BACL</name>
<dbReference type="PANTHER" id="PTHR43143">
    <property type="entry name" value="METALLOPHOSPHOESTERASE, CALCINEURIN SUPERFAMILY"/>
    <property type="match status" value="1"/>
</dbReference>
<feature type="domain" description="Calcineurin-like phosphoesterase" evidence="1">
    <location>
        <begin position="48"/>
        <end position="263"/>
    </location>
</feature>
<dbReference type="Pfam" id="PF00149">
    <property type="entry name" value="Metallophos"/>
    <property type="match status" value="1"/>
</dbReference>
<reference evidence="2 3" key="1">
    <citation type="submission" date="2019-12" db="EMBL/GenBank/DDBJ databases">
        <title>Paenibacillus sp. nov. sp. isolated from soil.</title>
        <authorList>
            <person name="Kim J."/>
            <person name="Jeong S.E."/>
            <person name="Jung H.S."/>
            <person name="Jeon C.O."/>
        </authorList>
    </citation>
    <scope>NUCLEOTIDE SEQUENCE [LARGE SCALE GENOMIC DNA]</scope>
    <source>
        <strain evidence="2 3">5J-6</strain>
    </source>
</reference>
<dbReference type="GO" id="GO:0016787">
    <property type="term" value="F:hydrolase activity"/>
    <property type="evidence" value="ECO:0007669"/>
    <property type="project" value="InterPro"/>
</dbReference>
<protein>
    <submittedName>
        <fullName evidence="2">Metallophosphoesterase</fullName>
    </submittedName>
</protein>
<comment type="caution">
    <text evidence="2">The sequence shown here is derived from an EMBL/GenBank/DDBJ whole genome shotgun (WGS) entry which is preliminary data.</text>
</comment>
<keyword evidence="3" id="KW-1185">Reference proteome</keyword>
<organism evidence="2 3">
    <name type="scientific">Paenibacillus silvestris</name>
    <dbReference type="NCBI Taxonomy" id="2606219"/>
    <lineage>
        <taxon>Bacteria</taxon>
        <taxon>Bacillati</taxon>
        <taxon>Bacillota</taxon>
        <taxon>Bacilli</taxon>
        <taxon>Bacillales</taxon>
        <taxon>Paenibacillaceae</taxon>
        <taxon>Paenibacillus</taxon>
    </lineage>
</organism>
<dbReference type="InterPro" id="IPR029052">
    <property type="entry name" value="Metallo-depent_PP-like"/>
</dbReference>
<dbReference type="PANTHER" id="PTHR43143:SF4">
    <property type="entry name" value="CALCINEURIN-LIKE PHOSPHOESTERASE DOMAIN-CONTAINING PROTEIN"/>
    <property type="match status" value="1"/>
</dbReference>
<evidence type="ECO:0000313" key="2">
    <source>
        <dbReference type="EMBL" id="MZQ81302.1"/>
    </source>
</evidence>
<dbReference type="SUPFAM" id="SSF56300">
    <property type="entry name" value="Metallo-dependent phosphatases"/>
    <property type="match status" value="1"/>
</dbReference>
<accession>A0A6L8UVB2</accession>